<dbReference type="Gene3D" id="3.40.50.300">
    <property type="entry name" value="P-loop containing nucleotide triphosphate hydrolases"/>
    <property type="match status" value="2"/>
</dbReference>
<evidence type="ECO:0000256" key="6">
    <source>
        <dbReference type="PROSITE-ProRule" id="PRU00552"/>
    </source>
</evidence>
<dbReference type="CDD" id="cd18787">
    <property type="entry name" value="SF2_C_DEAD"/>
    <property type="match status" value="1"/>
</dbReference>
<evidence type="ECO:0000313" key="11">
    <source>
        <dbReference type="Proteomes" id="UP000699462"/>
    </source>
</evidence>
<keyword evidence="4" id="KW-0347">Helicase</keyword>
<gene>
    <name evidence="10" type="ORF">P879_04522</name>
</gene>
<keyword evidence="11" id="KW-1185">Reference proteome</keyword>
<dbReference type="EMBL" id="JTDF01000176">
    <property type="protein sequence ID" value="KAF8572095.1"/>
    <property type="molecule type" value="Genomic_DNA"/>
</dbReference>
<organism evidence="10 11">
    <name type="scientific">Paragonimus westermani</name>
    <dbReference type="NCBI Taxonomy" id="34504"/>
    <lineage>
        <taxon>Eukaryota</taxon>
        <taxon>Metazoa</taxon>
        <taxon>Spiralia</taxon>
        <taxon>Lophotrochozoa</taxon>
        <taxon>Platyhelminthes</taxon>
        <taxon>Trematoda</taxon>
        <taxon>Digenea</taxon>
        <taxon>Plagiorchiida</taxon>
        <taxon>Troglotremata</taxon>
        <taxon>Troglotrematidae</taxon>
        <taxon>Paragonimus</taxon>
    </lineage>
</organism>
<dbReference type="Pfam" id="PF00271">
    <property type="entry name" value="Helicase_C"/>
    <property type="match status" value="1"/>
</dbReference>
<dbReference type="GO" id="GO:0005524">
    <property type="term" value="F:ATP binding"/>
    <property type="evidence" value="ECO:0007669"/>
    <property type="project" value="UniProtKB-KW"/>
</dbReference>
<dbReference type="Proteomes" id="UP000699462">
    <property type="component" value="Unassembled WGS sequence"/>
</dbReference>
<dbReference type="InterPro" id="IPR014001">
    <property type="entry name" value="Helicase_ATP-bd"/>
</dbReference>
<feature type="domain" description="Helicase C-terminal" evidence="8">
    <location>
        <begin position="375"/>
        <end position="524"/>
    </location>
</feature>
<evidence type="ECO:0000259" key="7">
    <source>
        <dbReference type="PROSITE" id="PS51192"/>
    </source>
</evidence>
<dbReference type="AlphaFoldDB" id="A0A8T0DVX9"/>
<dbReference type="EC" id="3.6.4.13" evidence="1"/>
<dbReference type="InterPro" id="IPR027417">
    <property type="entry name" value="P-loop_NTPase"/>
</dbReference>
<proteinExistence type="predicted"/>
<dbReference type="Pfam" id="PF00270">
    <property type="entry name" value="DEAD"/>
    <property type="match status" value="1"/>
</dbReference>
<evidence type="ECO:0000256" key="1">
    <source>
        <dbReference type="ARBA" id="ARBA00012552"/>
    </source>
</evidence>
<evidence type="ECO:0000256" key="2">
    <source>
        <dbReference type="ARBA" id="ARBA00022741"/>
    </source>
</evidence>
<name>A0A8T0DVX9_9TREM</name>
<evidence type="ECO:0000256" key="4">
    <source>
        <dbReference type="ARBA" id="ARBA00022806"/>
    </source>
</evidence>
<dbReference type="GO" id="GO:0003676">
    <property type="term" value="F:nucleic acid binding"/>
    <property type="evidence" value="ECO:0007669"/>
    <property type="project" value="InterPro"/>
</dbReference>
<dbReference type="InterPro" id="IPR014014">
    <property type="entry name" value="RNA_helicase_DEAD_Q_motif"/>
</dbReference>
<sequence>MADAFRHGDENNCEDWDGFLNHLSSLKSGTSDLHFRTEINLDSDKQQECKQASYADPALCNDGDNVRRAIRGRKSSEDGGGNSQGNYVDRNLTPGVFSSACGRKSLSHFKEILKSKLTEVDDLDIEILRSDPENPLHSVKTFQEMKLKEPLLRGVSAMGLYKPSTIQEKALSSLISSSPQNMIAQSQSGTGKTATFLLAMLSRVRPEDTFCQCLCMAPTRELAQQIVSVGRRMAAFMENVTFGLAVRDEQAHVGPDRYVTAQIVVGTPGTVMNWVRGTGPVRLDPSKLTVFVLDEADVMMEQEGFLNISKRIKSKLSPSCQILLFSATYGDSVMEFARELVPNPIEIRVKRTQLPLKNIKQYYVLFSDWMEKYEALKDIYGDFDVGQAIIFCATRKEATWLEGRLTLDGHKVIVLSGDLEMWQRQEVIEQFRQANFRVLITTNVCSRGLDIPQVNLVINWNMPVTRSGAADCETYLHRIGRSGRFGKEGLAVNFLTSEEKHIIEELEQHFQISIPPLTVDDIPV</sequence>
<dbReference type="SMART" id="SM00487">
    <property type="entry name" value="DEXDc"/>
    <property type="match status" value="1"/>
</dbReference>
<keyword evidence="5" id="KW-0067">ATP-binding</keyword>
<feature type="domain" description="DEAD-box RNA helicase Q" evidence="9">
    <location>
        <begin position="140"/>
        <end position="168"/>
    </location>
</feature>
<comment type="caution">
    <text evidence="10">The sequence shown here is derived from an EMBL/GenBank/DDBJ whole genome shotgun (WGS) entry which is preliminary data.</text>
</comment>
<protein>
    <recommendedName>
        <fullName evidence="1">RNA helicase</fullName>
        <ecNumber evidence="1">3.6.4.13</ecNumber>
    </recommendedName>
</protein>
<dbReference type="PROSITE" id="PS51192">
    <property type="entry name" value="HELICASE_ATP_BIND_1"/>
    <property type="match status" value="1"/>
</dbReference>
<evidence type="ECO:0000313" key="10">
    <source>
        <dbReference type="EMBL" id="KAF8572095.1"/>
    </source>
</evidence>
<feature type="short sequence motif" description="Q motif" evidence="6">
    <location>
        <begin position="140"/>
        <end position="168"/>
    </location>
</feature>
<dbReference type="GO" id="GO:0003724">
    <property type="term" value="F:RNA helicase activity"/>
    <property type="evidence" value="ECO:0007669"/>
    <property type="project" value="UniProtKB-EC"/>
</dbReference>
<dbReference type="OrthoDB" id="10265785at2759"/>
<keyword evidence="2" id="KW-0547">Nucleotide-binding</keyword>
<evidence type="ECO:0000256" key="3">
    <source>
        <dbReference type="ARBA" id="ARBA00022801"/>
    </source>
</evidence>
<evidence type="ECO:0000256" key="5">
    <source>
        <dbReference type="ARBA" id="ARBA00022840"/>
    </source>
</evidence>
<feature type="domain" description="Helicase ATP-binding" evidence="7">
    <location>
        <begin position="173"/>
        <end position="347"/>
    </location>
</feature>
<evidence type="ECO:0000259" key="8">
    <source>
        <dbReference type="PROSITE" id="PS51194"/>
    </source>
</evidence>
<keyword evidence="3" id="KW-0378">Hydrolase</keyword>
<dbReference type="PROSITE" id="PS51195">
    <property type="entry name" value="Q_MOTIF"/>
    <property type="match status" value="1"/>
</dbReference>
<dbReference type="SMART" id="SM00490">
    <property type="entry name" value="HELICc"/>
    <property type="match status" value="1"/>
</dbReference>
<dbReference type="PANTHER" id="PTHR47958">
    <property type="entry name" value="ATP-DEPENDENT RNA HELICASE DBP3"/>
    <property type="match status" value="1"/>
</dbReference>
<dbReference type="PROSITE" id="PS51194">
    <property type="entry name" value="HELICASE_CTER"/>
    <property type="match status" value="1"/>
</dbReference>
<dbReference type="CDD" id="cd17963">
    <property type="entry name" value="DEADc_DDX19_DDX25"/>
    <property type="match status" value="1"/>
</dbReference>
<dbReference type="GO" id="GO:0016787">
    <property type="term" value="F:hydrolase activity"/>
    <property type="evidence" value="ECO:0007669"/>
    <property type="project" value="UniProtKB-KW"/>
</dbReference>
<dbReference type="SUPFAM" id="SSF52540">
    <property type="entry name" value="P-loop containing nucleoside triphosphate hydrolases"/>
    <property type="match status" value="1"/>
</dbReference>
<evidence type="ECO:0000259" key="9">
    <source>
        <dbReference type="PROSITE" id="PS51195"/>
    </source>
</evidence>
<dbReference type="InterPro" id="IPR001650">
    <property type="entry name" value="Helicase_C-like"/>
</dbReference>
<reference evidence="10 11" key="1">
    <citation type="submission" date="2019-07" db="EMBL/GenBank/DDBJ databases">
        <title>Annotation for the trematode Paragonimus westermani.</title>
        <authorList>
            <person name="Choi Y.-J."/>
        </authorList>
    </citation>
    <scope>NUCLEOTIDE SEQUENCE [LARGE SCALE GENOMIC DNA]</scope>
    <source>
        <strain evidence="10">180907_Pwestermani</strain>
    </source>
</reference>
<dbReference type="InterPro" id="IPR011545">
    <property type="entry name" value="DEAD/DEAH_box_helicase_dom"/>
</dbReference>
<accession>A0A8T0DVX9</accession>